<organism evidence="2 3">
    <name type="scientific">Protopolystoma xenopodis</name>
    <dbReference type="NCBI Taxonomy" id="117903"/>
    <lineage>
        <taxon>Eukaryota</taxon>
        <taxon>Metazoa</taxon>
        <taxon>Spiralia</taxon>
        <taxon>Lophotrochozoa</taxon>
        <taxon>Platyhelminthes</taxon>
        <taxon>Monogenea</taxon>
        <taxon>Polyopisthocotylea</taxon>
        <taxon>Polystomatidea</taxon>
        <taxon>Polystomatidae</taxon>
        <taxon>Protopolystoma</taxon>
    </lineage>
</organism>
<feature type="non-terminal residue" evidence="2">
    <location>
        <position position="348"/>
    </location>
</feature>
<evidence type="ECO:0000313" key="3">
    <source>
        <dbReference type="Proteomes" id="UP000784294"/>
    </source>
</evidence>
<feature type="compositionally biased region" description="Polar residues" evidence="1">
    <location>
        <begin position="27"/>
        <end position="37"/>
    </location>
</feature>
<evidence type="ECO:0000313" key="2">
    <source>
        <dbReference type="EMBL" id="VEL09628.1"/>
    </source>
</evidence>
<gene>
    <name evidence="2" type="ORF">PXEA_LOCUS3068</name>
</gene>
<evidence type="ECO:0000256" key="1">
    <source>
        <dbReference type="SAM" id="MobiDB-lite"/>
    </source>
</evidence>
<reference evidence="2" key="1">
    <citation type="submission" date="2018-11" db="EMBL/GenBank/DDBJ databases">
        <authorList>
            <consortium name="Pathogen Informatics"/>
        </authorList>
    </citation>
    <scope>NUCLEOTIDE SEQUENCE</scope>
</reference>
<proteinExistence type="predicted"/>
<protein>
    <submittedName>
        <fullName evidence="2">Uncharacterized protein</fullName>
    </submittedName>
</protein>
<feature type="region of interest" description="Disordered" evidence="1">
    <location>
        <begin position="320"/>
        <end position="348"/>
    </location>
</feature>
<dbReference type="Proteomes" id="UP000784294">
    <property type="component" value="Unassembled WGS sequence"/>
</dbReference>
<name>A0A3S5CCG9_9PLAT</name>
<dbReference type="AlphaFoldDB" id="A0A3S5CCG9"/>
<feature type="region of interest" description="Disordered" evidence="1">
    <location>
        <begin position="17"/>
        <end position="37"/>
    </location>
</feature>
<feature type="region of interest" description="Disordered" evidence="1">
    <location>
        <begin position="96"/>
        <end position="122"/>
    </location>
</feature>
<accession>A0A3S5CCG9</accession>
<comment type="caution">
    <text evidence="2">The sequence shown here is derived from an EMBL/GenBank/DDBJ whole genome shotgun (WGS) entry which is preliminary data.</text>
</comment>
<sequence length="348" mass="38390">MQLYSTELALLLKERQRRRQHQGGQRLESQVQNTDQATSQPLDFPATAALFQVHTNSTASDTAAEASHFETGVLRQSLHIKPQPFSLRQPYHDHNLTKQQQQQDLQHNLHDPNTSHQHSHAVTDPIGLQKRQQRQLLNFNIHRSCGQTRINRQFTGLKVASAVQLPTRFGLQTRPVWHSDEGSRSVGSTNSAGAGDGALADVNFVACEQGENMLLSSEGWPDDRRRGIGKTTFSTIGRDEINVIKTKISSINNKNHGDRNDSNFRYQGSRSLASSTNKKSKGIVNNRGRFNSLIGTCGVMGIGRTKEGIGEGIDVESRANPSMVGEVTRGIDTSVQTDKAPALQPMSP</sequence>
<keyword evidence="3" id="KW-1185">Reference proteome</keyword>
<feature type="compositionally biased region" description="Low complexity" evidence="1">
    <location>
        <begin position="97"/>
        <end position="106"/>
    </location>
</feature>
<dbReference type="EMBL" id="CAAALY010006813">
    <property type="protein sequence ID" value="VEL09628.1"/>
    <property type="molecule type" value="Genomic_DNA"/>
</dbReference>